<comment type="similarity">
    <text evidence="2">Belongs to the EamA transporter family.</text>
</comment>
<keyword evidence="4 7" id="KW-0812">Transmembrane</keyword>
<feature type="transmembrane region" description="Helical" evidence="7">
    <location>
        <begin position="212"/>
        <end position="233"/>
    </location>
</feature>
<dbReference type="Pfam" id="PF00892">
    <property type="entry name" value="EamA"/>
    <property type="match status" value="2"/>
</dbReference>
<reference evidence="9 10" key="1">
    <citation type="submission" date="2019-03" db="EMBL/GenBank/DDBJ databases">
        <title>Genomic Encyclopedia of Type Strains, Phase IV (KMG-IV): sequencing the most valuable type-strain genomes for metagenomic binning, comparative biology and taxonomic classification.</title>
        <authorList>
            <person name="Goeker M."/>
        </authorList>
    </citation>
    <scope>NUCLEOTIDE SEQUENCE [LARGE SCALE GENOMIC DNA]</scope>
    <source>
        <strain evidence="9 10">DSM 23802</strain>
    </source>
</reference>
<dbReference type="OrthoDB" id="9805239at2"/>
<dbReference type="Proteomes" id="UP000295788">
    <property type="component" value="Unassembled WGS sequence"/>
</dbReference>
<evidence type="ECO:0000256" key="1">
    <source>
        <dbReference type="ARBA" id="ARBA00004651"/>
    </source>
</evidence>
<comment type="caution">
    <text evidence="9">The sequence shown here is derived from an EMBL/GenBank/DDBJ whole genome shotgun (WGS) entry which is preliminary data.</text>
</comment>
<dbReference type="PANTHER" id="PTHR32322:SF18">
    <property type="entry name" value="S-ADENOSYLMETHIONINE_S-ADENOSYLHOMOCYSTEINE TRANSPORTER"/>
    <property type="match status" value="1"/>
</dbReference>
<dbReference type="PANTHER" id="PTHR32322">
    <property type="entry name" value="INNER MEMBRANE TRANSPORTER"/>
    <property type="match status" value="1"/>
</dbReference>
<keyword evidence="3" id="KW-1003">Cell membrane</keyword>
<keyword evidence="10" id="KW-1185">Reference proteome</keyword>
<evidence type="ECO:0000256" key="3">
    <source>
        <dbReference type="ARBA" id="ARBA00022475"/>
    </source>
</evidence>
<feature type="transmembrane region" description="Helical" evidence="7">
    <location>
        <begin position="245"/>
        <end position="262"/>
    </location>
</feature>
<feature type="transmembrane region" description="Helical" evidence="7">
    <location>
        <begin position="181"/>
        <end position="200"/>
    </location>
</feature>
<dbReference type="AlphaFoldDB" id="A0A4R3KL21"/>
<evidence type="ECO:0000313" key="9">
    <source>
        <dbReference type="EMBL" id="TCS84595.1"/>
    </source>
</evidence>
<protein>
    <submittedName>
        <fullName evidence="9">Drug/metabolite transporter (DMT)-like permease</fullName>
    </submittedName>
</protein>
<organism evidence="9 10">
    <name type="scientific">Tepidibacillus fermentans</name>
    <dbReference type="NCBI Taxonomy" id="1281767"/>
    <lineage>
        <taxon>Bacteria</taxon>
        <taxon>Bacillati</taxon>
        <taxon>Bacillota</taxon>
        <taxon>Bacilli</taxon>
        <taxon>Bacillales</taxon>
        <taxon>Bacillaceae</taxon>
        <taxon>Tepidibacillus</taxon>
    </lineage>
</organism>
<feature type="transmembrane region" description="Helical" evidence="7">
    <location>
        <begin position="65"/>
        <end position="85"/>
    </location>
</feature>
<evidence type="ECO:0000259" key="8">
    <source>
        <dbReference type="Pfam" id="PF00892"/>
    </source>
</evidence>
<feature type="transmembrane region" description="Helical" evidence="7">
    <location>
        <begin position="268"/>
        <end position="286"/>
    </location>
</feature>
<evidence type="ECO:0000256" key="4">
    <source>
        <dbReference type="ARBA" id="ARBA00022692"/>
    </source>
</evidence>
<accession>A0A4R3KL21</accession>
<evidence type="ECO:0000313" key="10">
    <source>
        <dbReference type="Proteomes" id="UP000295788"/>
    </source>
</evidence>
<gene>
    <name evidence="9" type="ORF">EDD72_101264</name>
</gene>
<feature type="transmembrane region" description="Helical" evidence="7">
    <location>
        <begin position="148"/>
        <end position="169"/>
    </location>
</feature>
<feature type="transmembrane region" description="Helical" evidence="7">
    <location>
        <begin position="123"/>
        <end position="142"/>
    </location>
</feature>
<keyword evidence="5 7" id="KW-1133">Transmembrane helix</keyword>
<evidence type="ECO:0000256" key="7">
    <source>
        <dbReference type="SAM" id="Phobius"/>
    </source>
</evidence>
<dbReference type="GO" id="GO:0005886">
    <property type="term" value="C:plasma membrane"/>
    <property type="evidence" value="ECO:0007669"/>
    <property type="project" value="UniProtKB-SubCell"/>
</dbReference>
<feature type="domain" description="EamA" evidence="8">
    <location>
        <begin position="152"/>
        <end position="285"/>
    </location>
</feature>
<dbReference type="InterPro" id="IPR000620">
    <property type="entry name" value="EamA_dom"/>
</dbReference>
<dbReference type="EMBL" id="SMAB01000001">
    <property type="protein sequence ID" value="TCS84595.1"/>
    <property type="molecule type" value="Genomic_DNA"/>
</dbReference>
<feature type="domain" description="EamA" evidence="8">
    <location>
        <begin position="5"/>
        <end position="137"/>
    </location>
</feature>
<dbReference type="InterPro" id="IPR037185">
    <property type="entry name" value="EmrE-like"/>
</dbReference>
<sequence length="303" mass="33954">MKQIYYVLLLFTSMLWAGNFVAGKFLIGHASFLTLTSIRWMIAVLFLLPFVWIKEKRLFPPKKSLFLLFLMGMTGVDLFNIFMFLALERTSADNVGLISALNPIAIAITSFFILKEKMSLRQVIGMVLSFLGVLVVISQGDWQRILNFSFNTGDLFMLAAVGAWGLYSVVGKKVMNQVTPFMSTLWAGIFGVLTLLPFNLFTFKVTNPYVSFWLATGYVSIGATVLGMVFWNLGVQKIGGTTSGMFLNFNPIFTAIFAYVLLNEHFSFVQMIGTLFVIIGVYIFTLKSNSKQAEKDKEINISA</sequence>
<evidence type="ECO:0000256" key="6">
    <source>
        <dbReference type="ARBA" id="ARBA00023136"/>
    </source>
</evidence>
<keyword evidence="6 7" id="KW-0472">Membrane</keyword>
<feature type="transmembrane region" description="Helical" evidence="7">
    <location>
        <begin position="32"/>
        <end position="53"/>
    </location>
</feature>
<dbReference type="RefSeq" id="WP_132766813.1">
    <property type="nucleotide sequence ID" value="NZ_SMAB01000001.1"/>
</dbReference>
<dbReference type="SUPFAM" id="SSF103481">
    <property type="entry name" value="Multidrug resistance efflux transporter EmrE"/>
    <property type="match status" value="2"/>
</dbReference>
<evidence type="ECO:0000256" key="5">
    <source>
        <dbReference type="ARBA" id="ARBA00022989"/>
    </source>
</evidence>
<dbReference type="InterPro" id="IPR050638">
    <property type="entry name" value="AA-Vitamin_Transporters"/>
</dbReference>
<evidence type="ECO:0000256" key="2">
    <source>
        <dbReference type="ARBA" id="ARBA00007362"/>
    </source>
</evidence>
<feature type="transmembrane region" description="Helical" evidence="7">
    <location>
        <begin position="97"/>
        <end position="114"/>
    </location>
</feature>
<proteinExistence type="inferred from homology"/>
<comment type="subcellular location">
    <subcellularLocation>
        <location evidence="1">Cell membrane</location>
        <topology evidence="1">Multi-pass membrane protein</topology>
    </subcellularLocation>
</comment>
<name>A0A4R3KL21_9BACI</name>